<dbReference type="EMBL" id="CAJA01000494">
    <property type="protein sequence ID" value="CCH75395.1"/>
    <property type="molecule type" value="Genomic_DNA"/>
</dbReference>
<keyword evidence="2" id="KW-1185">Reference proteome</keyword>
<name>W6K2Q8_9MICO</name>
<sequence length="259" mass="28785">MTRDQGGSYAEQLYAAERMGPRADIFLELAAPILQVMADKHDYRHFVHYSSVMPDPWQSRLRETARRYPVLRLVDAEKVSAVRVMMRRDLIETGAPDRTVVLFRIDDDDILAASYLDKLSAYAVPGDRGRAVSLCRGAGAIYLDGRIGPLRDQQRVFGAQGQAYVGSWRAADKTLTMTIGRNHTKVARMMPTIADAREVAWLQLRHPAQDMLRDQSDAVAQVQEALAKLAALPPEFDLAADFPTVVSRIDPALAPPAGR</sequence>
<dbReference type="Pfam" id="PF11316">
    <property type="entry name" value="Rhamno_transf"/>
    <property type="match status" value="1"/>
</dbReference>
<proteinExistence type="predicted"/>
<evidence type="ECO:0000313" key="1">
    <source>
        <dbReference type="EMBL" id="CCH75395.1"/>
    </source>
</evidence>
<gene>
    <name evidence="1" type="ORF">BN11_680001</name>
</gene>
<reference evidence="1 2" key="1">
    <citation type="journal article" date="2013" name="ISME J.">
        <title>A metabolic model for members of the genus Tetrasphaera involved in enhanced biological phosphorus removal.</title>
        <authorList>
            <person name="Kristiansen R."/>
            <person name="Nguyen H.T.T."/>
            <person name="Saunders A.M."/>
            <person name="Nielsen J.L."/>
            <person name="Wimmer R."/>
            <person name="Le V.Q."/>
            <person name="McIlroy S.J."/>
            <person name="Petrovski S."/>
            <person name="Seviour R.J."/>
            <person name="Calteau A."/>
            <person name="Nielsen K.L."/>
            <person name="Nielsen P.H."/>
        </authorList>
    </citation>
    <scope>NUCLEOTIDE SEQUENCE [LARGE SCALE GENOMIC DNA]</scope>
    <source>
        <strain evidence="1 2">Ben110</strain>
    </source>
</reference>
<evidence type="ECO:0000313" key="2">
    <source>
        <dbReference type="Proteomes" id="UP000035763"/>
    </source>
</evidence>
<dbReference type="InterPro" id="IPR021466">
    <property type="entry name" value="Put_rhamnosyl_transferase"/>
</dbReference>
<protein>
    <submittedName>
        <fullName evidence="1">Uncharacterized protein</fullName>
    </submittedName>
</protein>
<dbReference type="Proteomes" id="UP000035763">
    <property type="component" value="Unassembled WGS sequence"/>
</dbReference>
<organism evidence="1 2">
    <name type="scientific">Nostocoides australiense Ben110</name>
    <dbReference type="NCBI Taxonomy" id="1193182"/>
    <lineage>
        <taxon>Bacteria</taxon>
        <taxon>Bacillati</taxon>
        <taxon>Actinomycetota</taxon>
        <taxon>Actinomycetes</taxon>
        <taxon>Micrococcales</taxon>
        <taxon>Intrasporangiaceae</taxon>
        <taxon>Nostocoides</taxon>
    </lineage>
</organism>
<comment type="caution">
    <text evidence="1">The sequence shown here is derived from an EMBL/GenBank/DDBJ whole genome shotgun (WGS) entry which is preliminary data.</text>
</comment>
<accession>W6K2Q8</accession>
<dbReference type="AlphaFoldDB" id="W6K2Q8"/>